<dbReference type="Gene3D" id="3.40.390.10">
    <property type="entry name" value="Collagenase (Catalytic Domain)"/>
    <property type="match status" value="1"/>
</dbReference>
<gene>
    <name evidence="9" type="ORF">L207DRAFT_568186</name>
</gene>
<evidence type="ECO:0000256" key="2">
    <source>
        <dbReference type="ARBA" id="ARBA00022670"/>
    </source>
</evidence>
<dbReference type="PANTHER" id="PTHR11804">
    <property type="entry name" value="PROTEASE M3 THIMET OLIGOPEPTIDASE-RELATED"/>
    <property type="match status" value="1"/>
</dbReference>
<evidence type="ECO:0000256" key="4">
    <source>
        <dbReference type="ARBA" id="ARBA00022801"/>
    </source>
</evidence>
<evidence type="ECO:0000256" key="1">
    <source>
        <dbReference type="ARBA" id="ARBA00006040"/>
    </source>
</evidence>
<dbReference type="GO" id="GO:0005758">
    <property type="term" value="C:mitochondrial intermembrane space"/>
    <property type="evidence" value="ECO:0007669"/>
    <property type="project" value="TreeGrafter"/>
</dbReference>
<sequence>MASAPFRIPPQPPLAFTHTPTTTLLTLTQETIALSNNNLNKTLLTNPTHATFQTTILPLIHNENTTVNTALLAALYKYVSPPPSLREASITCSQLFREHWREIEARREVFEVFRAVYEKEKKGEEELDEEEGWFIESGYKGLLRSGAAVQEGGKRGRLEVVRKRIAEICAQCCRNIREDKGGVWCSSEELEGVPADVILRFKMRDEGGENEGRFWVSFKAADYMSCMEYAVREETRKRLWSARMEMCGANVGLMKELVVLRAEHAALLGFESHADYKTQEKMLSAKAATAFLDQLQEEITPYCELEMNEMKKFKRNYLLSRNCNPSQLDDRNSSPVRETQLSEYFPLDEVIRGLLRTFETLFRLVFEEIKEEGRQALMTKQGQSIDAATWHDSIVMFAVWNEEAMGGEFLGYLYLDLLQRDGKKDHPCKISISAGYEKPDGTKHYPSTLLLTSFPAPTFGKPTFLRQRNVKTIFHELGHSIHDLVGQTRFASSSGTAVTQDFVEIPSKMLENWCWDPSILHSLSKHYSCLSPEYKSAWKAGNPEAVQPPEKAPLEQLEKFAKTRNMRWGSRTRGLLATAKFDLLIHRAKNIEDAEKMDLGEIYQRVRREVMGLYEVDGDNWGAEHARSEHLFQGYDAGHYSYVVAEVYAYDLFETKFEGNLMNGEEGRRYRKMILERARNGLEARMLEEYLGRKPDGGAISRAMKK</sequence>
<evidence type="ECO:0000256" key="3">
    <source>
        <dbReference type="ARBA" id="ARBA00022723"/>
    </source>
</evidence>
<dbReference type="Proteomes" id="UP000235786">
    <property type="component" value="Unassembled WGS sequence"/>
</dbReference>
<accession>A0A2J6RJ55</accession>
<dbReference type="InterPro" id="IPR045090">
    <property type="entry name" value="Pept_M3A_M3B"/>
</dbReference>
<keyword evidence="4 7" id="KW-0378">Hydrolase</keyword>
<dbReference type="OrthoDB" id="534666at2759"/>
<dbReference type="GO" id="GO:0006518">
    <property type="term" value="P:peptide metabolic process"/>
    <property type="evidence" value="ECO:0007669"/>
    <property type="project" value="TreeGrafter"/>
</dbReference>
<dbReference type="Gene3D" id="1.10.1370.10">
    <property type="entry name" value="Neurolysin, domain 3"/>
    <property type="match status" value="1"/>
</dbReference>
<dbReference type="InterPro" id="IPR024079">
    <property type="entry name" value="MetalloPept_cat_dom_sf"/>
</dbReference>
<dbReference type="InterPro" id="IPR024077">
    <property type="entry name" value="Neurolysin/TOP_dom2"/>
</dbReference>
<reference evidence="9 10" key="1">
    <citation type="submission" date="2016-04" db="EMBL/GenBank/DDBJ databases">
        <title>A degradative enzymes factory behind the ericoid mycorrhizal symbiosis.</title>
        <authorList>
            <consortium name="DOE Joint Genome Institute"/>
            <person name="Martino E."/>
            <person name="Morin E."/>
            <person name="Grelet G."/>
            <person name="Kuo A."/>
            <person name="Kohler A."/>
            <person name="Daghino S."/>
            <person name="Barry K."/>
            <person name="Choi C."/>
            <person name="Cichocki N."/>
            <person name="Clum A."/>
            <person name="Copeland A."/>
            <person name="Hainaut M."/>
            <person name="Haridas S."/>
            <person name="Labutti K."/>
            <person name="Lindquist E."/>
            <person name="Lipzen A."/>
            <person name="Khouja H.-R."/>
            <person name="Murat C."/>
            <person name="Ohm R."/>
            <person name="Olson A."/>
            <person name="Spatafora J."/>
            <person name="Veneault-Fourrey C."/>
            <person name="Henrissat B."/>
            <person name="Grigoriev I."/>
            <person name="Martin F."/>
            <person name="Perotto S."/>
        </authorList>
    </citation>
    <scope>NUCLEOTIDE SEQUENCE [LARGE SCALE GENOMIC DNA]</scope>
    <source>
        <strain evidence="9 10">F</strain>
    </source>
</reference>
<dbReference type="InterPro" id="IPR024080">
    <property type="entry name" value="Neurolysin/TOP_N"/>
</dbReference>
<feature type="domain" description="Peptidase M3A/M3B catalytic" evidence="8">
    <location>
        <begin position="227"/>
        <end position="705"/>
    </location>
</feature>
<dbReference type="Gene3D" id="1.20.1050.40">
    <property type="entry name" value="Endopeptidase. Chain P, domain 1"/>
    <property type="match status" value="1"/>
</dbReference>
<name>A0A2J6RJ55_HYAVF</name>
<comment type="cofactor">
    <cofactor evidence="7">
        <name>Zn(2+)</name>
        <dbReference type="ChEBI" id="CHEBI:29105"/>
    </cofactor>
    <text evidence="7">Binds 1 zinc ion.</text>
</comment>
<dbReference type="InterPro" id="IPR001567">
    <property type="entry name" value="Pept_M3A_M3B_dom"/>
</dbReference>
<dbReference type="GO" id="GO:0006508">
    <property type="term" value="P:proteolysis"/>
    <property type="evidence" value="ECO:0007669"/>
    <property type="project" value="UniProtKB-KW"/>
</dbReference>
<evidence type="ECO:0000313" key="9">
    <source>
        <dbReference type="EMBL" id="PMD38564.1"/>
    </source>
</evidence>
<dbReference type="GO" id="GO:0004222">
    <property type="term" value="F:metalloendopeptidase activity"/>
    <property type="evidence" value="ECO:0007669"/>
    <property type="project" value="InterPro"/>
</dbReference>
<evidence type="ECO:0000256" key="7">
    <source>
        <dbReference type="RuleBase" id="RU003435"/>
    </source>
</evidence>
<protein>
    <submittedName>
        <fullName evidence="9">Zincin</fullName>
    </submittedName>
</protein>
<dbReference type="GO" id="GO:0046872">
    <property type="term" value="F:metal ion binding"/>
    <property type="evidence" value="ECO:0007669"/>
    <property type="project" value="UniProtKB-UniRule"/>
</dbReference>
<keyword evidence="6 7" id="KW-0482">Metalloprotease</keyword>
<organism evidence="9 10">
    <name type="scientific">Hyaloscypha variabilis (strain UAMH 11265 / GT02V1 / F)</name>
    <name type="common">Meliniomyces variabilis</name>
    <dbReference type="NCBI Taxonomy" id="1149755"/>
    <lineage>
        <taxon>Eukaryota</taxon>
        <taxon>Fungi</taxon>
        <taxon>Dikarya</taxon>
        <taxon>Ascomycota</taxon>
        <taxon>Pezizomycotina</taxon>
        <taxon>Leotiomycetes</taxon>
        <taxon>Helotiales</taxon>
        <taxon>Hyaloscyphaceae</taxon>
        <taxon>Hyaloscypha</taxon>
        <taxon>Hyaloscypha variabilis</taxon>
    </lineage>
</organism>
<comment type="similarity">
    <text evidence="1 7">Belongs to the peptidase M3 family.</text>
</comment>
<dbReference type="SUPFAM" id="SSF55486">
    <property type="entry name" value="Metalloproteases ('zincins'), catalytic domain"/>
    <property type="match status" value="1"/>
</dbReference>
<dbReference type="PANTHER" id="PTHR11804:SF84">
    <property type="entry name" value="SACCHAROLYSIN"/>
    <property type="match status" value="1"/>
</dbReference>
<dbReference type="Pfam" id="PF01432">
    <property type="entry name" value="Peptidase_M3"/>
    <property type="match status" value="1"/>
</dbReference>
<keyword evidence="5 7" id="KW-0862">Zinc</keyword>
<dbReference type="AlphaFoldDB" id="A0A2J6RJ55"/>
<keyword evidence="3 7" id="KW-0479">Metal-binding</keyword>
<keyword evidence="2 7" id="KW-0645">Protease</keyword>
<keyword evidence="10" id="KW-1185">Reference proteome</keyword>
<evidence type="ECO:0000256" key="6">
    <source>
        <dbReference type="ARBA" id="ARBA00023049"/>
    </source>
</evidence>
<evidence type="ECO:0000256" key="5">
    <source>
        <dbReference type="ARBA" id="ARBA00022833"/>
    </source>
</evidence>
<dbReference type="FunFam" id="3.40.390.10:FF:000074">
    <property type="entry name" value="Metalloprotease"/>
    <property type="match status" value="1"/>
</dbReference>
<dbReference type="CDD" id="cd06455">
    <property type="entry name" value="M3A_TOP"/>
    <property type="match status" value="1"/>
</dbReference>
<evidence type="ECO:0000259" key="8">
    <source>
        <dbReference type="Pfam" id="PF01432"/>
    </source>
</evidence>
<dbReference type="EMBL" id="KZ613948">
    <property type="protein sequence ID" value="PMD38564.1"/>
    <property type="molecule type" value="Genomic_DNA"/>
</dbReference>
<proteinExistence type="inferred from homology"/>
<evidence type="ECO:0000313" key="10">
    <source>
        <dbReference type="Proteomes" id="UP000235786"/>
    </source>
</evidence>